<feature type="domain" description="Integrase catalytic" evidence="2">
    <location>
        <begin position="106"/>
        <end position="288"/>
    </location>
</feature>
<dbReference type="NCBIfam" id="NF033546">
    <property type="entry name" value="transpos_IS21"/>
    <property type="match status" value="1"/>
</dbReference>
<dbReference type="SUPFAM" id="SSF53098">
    <property type="entry name" value="Ribonuclease H-like"/>
    <property type="match status" value="1"/>
</dbReference>
<evidence type="ECO:0000256" key="1">
    <source>
        <dbReference type="ARBA" id="ARBA00009277"/>
    </source>
</evidence>
<comment type="caution">
    <text evidence="4">The sequence shown here is derived from an EMBL/GenBank/DDBJ whole genome shotgun (WGS) entry which is preliminary data.</text>
</comment>
<dbReference type="GO" id="GO:0015074">
    <property type="term" value="P:DNA integration"/>
    <property type="evidence" value="ECO:0007669"/>
    <property type="project" value="InterPro"/>
</dbReference>
<dbReference type="EMBL" id="AUZZ01011022">
    <property type="protein sequence ID" value="EQD27681.1"/>
    <property type="molecule type" value="Genomic_DNA"/>
</dbReference>
<dbReference type="EMBL" id="AUZY01004266">
    <property type="protein sequence ID" value="EQD64066.1"/>
    <property type="molecule type" value="Genomic_DNA"/>
</dbReference>
<dbReference type="PANTHER" id="PTHR35004">
    <property type="entry name" value="TRANSPOSASE RV3428C-RELATED"/>
    <property type="match status" value="1"/>
</dbReference>
<reference evidence="4" key="2">
    <citation type="journal article" date="2014" name="ISME J.">
        <title>Microbial stratification in low pH oxic and suboxic macroscopic growths along an acid mine drainage.</title>
        <authorList>
            <person name="Mendez-Garcia C."/>
            <person name="Mesa V."/>
            <person name="Sprenger R.R."/>
            <person name="Richter M."/>
            <person name="Diez M.S."/>
            <person name="Solano J."/>
            <person name="Bargiela R."/>
            <person name="Golyshina O.V."/>
            <person name="Manteca A."/>
            <person name="Ramos J.L."/>
            <person name="Gallego J.R."/>
            <person name="Llorente I."/>
            <person name="Martins Dos Santos V.A."/>
            <person name="Jensen O.N."/>
            <person name="Pelaez A.I."/>
            <person name="Sanchez J."/>
            <person name="Ferrer M."/>
        </authorList>
    </citation>
    <scope>NUCLEOTIDE SEQUENCE</scope>
</reference>
<name>T1ATZ0_9ZZZZ</name>
<reference evidence="4" key="1">
    <citation type="submission" date="2013-08" db="EMBL/GenBank/DDBJ databases">
        <authorList>
            <person name="Mendez C."/>
            <person name="Richter M."/>
            <person name="Ferrer M."/>
            <person name="Sanchez J."/>
        </authorList>
    </citation>
    <scope>NUCLEOTIDE SEQUENCE</scope>
</reference>
<dbReference type="SUPFAM" id="SSF46689">
    <property type="entry name" value="Homeodomain-like"/>
    <property type="match status" value="1"/>
</dbReference>
<organism evidence="4">
    <name type="scientific">mine drainage metagenome</name>
    <dbReference type="NCBI Taxonomy" id="410659"/>
    <lineage>
        <taxon>unclassified sequences</taxon>
        <taxon>metagenomes</taxon>
        <taxon>ecological metagenomes</taxon>
    </lineage>
</organism>
<dbReference type="Pfam" id="PF22483">
    <property type="entry name" value="Mu-transpos_C_2"/>
    <property type="match status" value="1"/>
</dbReference>
<evidence type="ECO:0000259" key="2">
    <source>
        <dbReference type="PROSITE" id="PS50994"/>
    </source>
</evidence>
<protein>
    <submittedName>
        <fullName evidence="4">Integrase catalytic region</fullName>
    </submittedName>
</protein>
<evidence type="ECO:0000313" key="4">
    <source>
        <dbReference type="EMBL" id="EQD64066.1"/>
    </source>
</evidence>
<dbReference type="GO" id="GO:0003676">
    <property type="term" value="F:nucleic acid binding"/>
    <property type="evidence" value="ECO:0007669"/>
    <property type="project" value="InterPro"/>
</dbReference>
<dbReference type="InterPro" id="IPR036397">
    <property type="entry name" value="RNaseH_sf"/>
</dbReference>
<gene>
    <name evidence="4" type="ORF">B1B_06731</name>
    <name evidence="3" type="ORF">B2A_15143</name>
</gene>
<comment type="similarity">
    <text evidence="1">Belongs to the transposase IS21/IS408/IS1162 family.</text>
</comment>
<dbReference type="PROSITE" id="PS50994">
    <property type="entry name" value="INTEGRASE"/>
    <property type="match status" value="1"/>
</dbReference>
<accession>T1ATZ0</accession>
<dbReference type="InterPro" id="IPR012337">
    <property type="entry name" value="RNaseH-like_sf"/>
</dbReference>
<dbReference type="Gene3D" id="3.30.420.10">
    <property type="entry name" value="Ribonuclease H-like superfamily/Ribonuclease H"/>
    <property type="match status" value="1"/>
</dbReference>
<dbReference type="InterPro" id="IPR001584">
    <property type="entry name" value="Integrase_cat-core"/>
</dbReference>
<proteinExistence type="inferred from homology"/>
<sequence>MYDQLKRHEIHVLRQAGLSMREVARKAGVSLYTVERVLREERPTEFSPSHGMGRPRVASSFDGAVREILRERPDLPTVEVLHRLRECGYTAGKDPVYRLVRGVRHVVTPPLVRFEGLAGEFCQNDFGHVRVRYDDGTEELLHFFASRLKWSRWVYVELVPNEQVEPLVRALLGAFDSFGGVPLACVFDNPKTVVISRQGGQIQWNDTFAQVALDFRFGPELCTPRRGQEKGSVENLVKFVKNGFFKVRRFHDRADLDAQLTAWHHEVNEVRPCRATGVTPSARIAEERTRLRPLPIPSAAYALRFPVRVGPTGWVTFHGVRYSMPAETIGISATLFLYHDRVRIMTDRHDVSHPRHPHNGVSTLPKHATSALAAVSGRRAELYYQRQRLLEVGPSAEAFLTELVHARPHTWAPDVRRLFELLLEHGPERMAGAFQQALERGWHGAELVEPLLTRPWGMLEEVRT</sequence>
<evidence type="ECO:0000313" key="3">
    <source>
        <dbReference type="EMBL" id="EQD27681.1"/>
    </source>
</evidence>
<dbReference type="InterPro" id="IPR054353">
    <property type="entry name" value="IstA-like_C"/>
</dbReference>
<dbReference type="InterPro" id="IPR009057">
    <property type="entry name" value="Homeodomain-like_sf"/>
</dbReference>
<dbReference type="PROSITE" id="PS00356">
    <property type="entry name" value="HTH_LACI_1"/>
    <property type="match status" value="1"/>
</dbReference>
<dbReference type="AlphaFoldDB" id="T1ATZ0"/>